<dbReference type="EMBL" id="QSJP01000001">
    <property type="protein sequence ID" value="RHD91681.1"/>
    <property type="molecule type" value="Genomic_DNA"/>
</dbReference>
<accession>A0A139KQZ1</accession>
<reference evidence="3 6" key="2">
    <citation type="submission" date="2020-02" db="EMBL/GenBank/DDBJ databases">
        <title>Whole-genome sequencing and comparative analysis of the genomes of Bacteroides thetaiotaomicron and Escherichia coli isolated from a healthy resident in Vietnam.</title>
        <authorList>
            <person name="Mohsin M."/>
            <person name="Tanaka K."/>
            <person name="Kawahara R."/>
            <person name="Kondo S."/>
            <person name="Noguchi H."/>
            <person name="Motooka D."/>
            <person name="Nakamura S."/>
            <person name="Khong D.T."/>
            <person name="Nguyen T.N."/>
            <person name="Tran H.T."/>
            <person name="Yamamoto Y."/>
        </authorList>
    </citation>
    <scope>NUCLEOTIDE SEQUENCE [LARGE SCALE GENOMIC DNA]</scope>
    <source>
        <strain evidence="3 6">F9-2</strain>
    </source>
</reference>
<sequence>MYMDSEKFENWMERIMERFDRTEKLLERVLKKSNALDGEEVLDNQDLCLLLKVGIRTLQRYRAIGILPYFTISGKVFYRVKDVHEFLRNQFAAVEERAAKRKEKEVRKEERRRKKGLFP</sequence>
<dbReference type="Pfam" id="PF12728">
    <property type="entry name" value="HTH_17"/>
    <property type="match status" value="1"/>
</dbReference>
<feature type="region of interest" description="Disordered" evidence="1">
    <location>
        <begin position="100"/>
        <end position="119"/>
    </location>
</feature>
<dbReference type="InterPro" id="IPR009061">
    <property type="entry name" value="DNA-bd_dom_put_sf"/>
</dbReference>
<evidence type="ECO:0000313" key="5">
    <source>
        <dbReference type="Proteomes" id="UP000284785"/>
    </source>
</evidence>
<keyword evidence="4" id="KW-0238">DNA-binding</keyword>
<feature type="compositionally biased region" description="Basic residues" evidence="1">
    <location>
        <begin position="110"/>
        <end position="119"/>
    </location>
</feature>
<name>A0A139KQZ1_BACT4</name>
<dbReference type="PANTHER" id="PTHR34585:SF22">
    <property type="entry name" value="HELIX-TURN-HELIX DOMAIN-CONTAINING PROTEIN"/>
    <property type="match status" value="1"/>
</dbReference>
<dbReference type="GO" id="GO:0003677">
    <property type="term" value="F:DNA binding"/>
    <property type="evidence" value="ECO:0007669"/>
    <property type="project" value="UniProtKB-KW"/>
</dbReference>
<dbReference type="GeneID" id="69983919"/>
<feature type="compositionally biased region" description="Basic and acidic residues" evidence="1">
    <location>
        <begin position="100"/>
        <end position="109"/>
    </location>
</feature>
<gene>
    <name evidence="3" type="ORF">BatF92_37540</name>
    <name evidence="4" type="ORF">DW780_01395</name>
</gene>
<evidence type="ECO:0000259" key="2">
    <source>
        <dbReference type="Pfam" id="PF12728"/>
    </source>
</evidence>
<dbReference type="Proteomes" id="UP000284785">
    <property type="component" value="Unassembled WGS sequence"/>
</dbReference>
<dbReference type="EMBL" id="AP022660">
    <property type="protein sequence ID" value="BCA51812.1"/>
    <property type="molecule type" value="Genomic_DNA"/>
</dbReference>
<evidence type="ECO:0000313" key="3">
    <source>
        <dbReference type="EMBL" id="BCA51812.1"/>
    </source>
</evidence>
<dbReference type="RefSeq" id="WP_008640871.1">
    <property type="nucleotide sequence ID" value="NZ_AP022660.1"/>
</dbReference>
<dbReference type="InterPro" id="IPR041657">
    <property type="entry name" value="HTH_17"/>
</dbReference>
<protein>
    <submittedName>
        <fullName evidence="4">DNA-binding protein</fullName>
    </submittedName>
    <submittedName>
        <fullName evidence="3">Excisionase</fullName>
    </submittedName>
</protein>
<evidence type="ECO:0000313" key="6">
    <source>
        <dbReference type="Proteomes" id="UP000500882"/>
    </source>
</evidence>
<dbReference type="AlphaFoldDB" id="A0A139KQZ1"/>
<evidence type="ECO:0000256" key="1">
    <source>
        <dbReference type="SAM" id="MobiDB-lite"/>
    </source>
</evidence>
<reference evidence="4 5" key="1">
    <citation type="submission" date="2018-08" db="EMBL/GenBank/DDBJ databases">
        <title>A genome reference for cultivated species of the human gut microbiota.</title>
        <authorList>
            <person name="Zou Y."/>
            <person name="Xue W."/>
            <person name="Luo G."/>
        </authorList>
    </citation>
    <scope>NUCLEOTIDE SEQUENCE [LARGE SCALE GENOMIC DNA]</scope>
    <source>
        <strain evidence="4 5">AM30-26</strain>
    </source>
</reference>
<feature type="domain" description="Helix-turn-helix" evidence="2">
    <location>
        <begin position="42"/>
        <end position="90"/>
    </location>
</feature>
<evidence type="ECO:0000313" key="4">
    <source>
        <dbReference type="EMBL" id="RHD91681.1"/>
    </source>
</evidence>
<organism evidence="4 5">
    <name type="scientific">Bacteroides thetaiotaomicron</name>
    <dbReference type="NCBI Taxonomy" id="818"/>
    <lineage>
        <taxon>Bacteria</taxon>
        <taxon>Pseudomonadati</taxon>
        <taxon>Bacteroidota</taxon>
        <taxon>Bacteroidia</taxon>
        <taxon>Bacteroidales</taxon>
        <taxon>Bacteroidaceae</taxon>
        <taxon>Bacteroides</taxon>
    </lineage>
</organism>
<proteinExistence type="predicted"/>
<dbReference type="Proteomes" id="UP000500882">
    <property type="component" value="Chromosome"/>
</dbReference>
<dbReference type="PANTHER" id="PTHR34585">
    <property type="match status" value="1"/>
</dbReference>
<dbReference type="SUPFAM" id="SSF46955">
    <property type="entry name" value="Putative DNA-binding domain"/>
    <property type="match status" value="1"/>
</dbReference>